<comment type="caution">
    <text evidence="11">The sequence shown here is derived from an EMBL/GenBank/DDBJ whole genome shotgun (WGS) entry which is preliminary data.</text>
</comment>
<keyword evidence="8 10" id="KW-0472">Membrane</keyword>
<keyword evidence="6" id="KW-0769">Symport</keyword>
<dbReference type="GO" id="GO:0005886">
    <property type="term" value="C:plasma membrane"/>
    <property type="evidence" value="ECO:0007669"/>
    <property type="project" value="UniProtKB-SubCell"/>
</dbReference>
<reference evidence="11" key="1">
    <citation type="submission" date="2020-11" db="EMBL/GenBank/DDBJ databases">
        <title>Nocardioides sp. nov., isolated from Soil of Cynanchum wilfordii Hemsley rhizosphere.</title>
        <authorList>
            <person name="Lee J.-S."/>
            <person name="Suh M.K."/>
            <person name="Kim J.-S."/>
        </authorList>
    </citation>
    <scope>NUCLEOTIDE SEQUENCE</scope>
    <source>
        <strain evidence="11">KCTC 19275</strain>
    </source>
</reference>
<evidence type="ECO:0000256" key="8">
    <source>
        <dbReference type="ARBA" id="ARBA00023136"/>
    </source>
</evidence>
<feature type="transmembrane region" description="Helical" evidence="10">
    <location>
        <begin position="118"/>
        <end position="149"/>
    </location>
</feature>
<feature type="transmembrane region" description="Helical" evidence="10">
    <location>
        <begin position="448"/>
        <end position="471"/>
    </location>
</feature>
<keyword evidence="5 10" id="KW-0812">Transmembrane</keyword>
<dbReference type="GO" id="GO:0015123">
    <property type="term" value="F:acetate transmembrane transporter activity"/>
    <property type="evidence" value="ECO:0007669"/>
    <property type="project" value="TreeGrafter"/>
</dbReference>
<dbReference type="AlphaFoldDB" id="A0A930YD51"/>
<keyword evidence="7 10" id="KW-1133">Transmembrane helix</keyword>
<sequence length="543" mass="56466">MDSQTLTAILFVAVVLVTVGITFWASRQNAGTADFYAGGRSFSGFQNGMAISGDYMSAASFLGISGAIALSGYDGFLYSIGFLVAWLIALLLVAELLRNSGRYTMADQLAYRMRQRPVRTAAATSTVVVSIFYLLAQMVGAGALVALLLGVTDPAIKAWTIVGVGLLMVFYVTVGGMKGTTWVQIVKAVLLMAGTILITILVLAKFHFNISELLGAAADKTGKGEAFLQPGLKYGLTTTSKIDFLSLGLALVLGTAGLPHILIRFYTVPTAKAARTSVMWAIGLIGAFYLMTLALGFGAAALLDTGPESKVVASGGNLASPLLAEAVGGGDGSTGGAVLLALISAVAFATILAVVAGLTLTSASSVAHDLYATVVKSGQATEKDEVKVARVAAFVIGGIAIALAIPAQKLNIAFLVALAFAVAASANLPSIVYNMFWRRFNTRGATWAIYGGLVSCVVLVFFSPVVSGLGVNPTTGASLSLFPADVDFHWFPLQNPGIVSIPLGFFFGWLGTVTSQEPAAEERYTELEVRAFTGAGAEQATHH</sequence>
<comment type="subcellular location">
    <subcellularLocation>
        <location evidence="1">Cell membrane</location>
        <topology evidence="1">Multi-pass membrane protein</topology>
    </subcellularLocation>
</comment>
<dbReference type="CDD" id="cd11480">
    <property type="entry name" value="SLC5sbd_u4"/>
    <property type="match status" value="1"/>
</dbReference>
<feature type="transmembrane region" description="Helical" evidence="10">
    <location>
        <begin position="76"/>
        <end position="97"/>
    </location>
</feature>
<dbReference type="Pfam" id="PF00474">
    <property type="entry name" value="SSF"/>
    <property type="match status" value="1"/>
</dbReference>
<evidence type="ECO:0000256" key="10">
    <source>
        <dbReference type="SAM" id="Phobius"/>
    </source>
</evidence>
<dbReference type="InterPro" id="IPR001734">
    <property type="entry name" value="Na/solute_symporter"/>
</dbReference>
<evidence type="ECO:0000256" key="1">
    <source>
        <dbReference type="ARBA" id="ARBA00004651"/>
    </source>
</evidence>
<feature type="transmembrane region" description="Helical" evidence="10">
    <location>
        <begin position="185"/>
        <end position="204"/>
    </location>
</feature>
<evidence type="ECO:0000256" key="5">
    <source>
        <dbReference type="ARBA" id="ARBA00022692"/>
    </source>
</evidence>
<accession>A0A930YD51</accession>
<dbReference type="RefSeq" id="WP_194705498.1">
    <property type="nucleotide sequence ID" value="NZ_JADKPN010000001.1"/>
</dbReference>
<dbReference type="PROSITE" id="PS50283">
    <property type="entry name" value="NA_SOLUT_SYMP_3"/>
    <property type="match status" value="1"/>
</dbReference>
<feature type="transmembrane region" description="Helical" evidence="10">
    <location>
        <begin position="155"/>
        <end position="173"/>
    </location>
</feature>
<organism evidence="11 12">
    <name type="scientific">Nocardioides islandensis</name>
    <dbReference type="NCBI Taxonomy" id="433663"/>
    <lineage>
        <taxon>Bacteria</taxon>
        <taxon>Bacillati</taxon>
        <taxon>Actinomycetota</taxon>
        <taxon>Actinomycetes</taxon>
        <taxon>Propionibacteriales</taxon>
        <taxon>Nocardioidaceae</taxon>
        <taxon>Nocardioides</taxon>
    </lineage>
</organism>
<dbReference type="InterPro" id="IPR050277">
    <property type="entry name" value="Sodium:Solute_Symporter"/>
</dbReference>
<gene>
    <name evidence="11" type="ORF">ISU07_04485</name>
</gene>
<evidence type="ECO:0000256" key="4">
    <source>
        <dbReference type="ARBA" id="ARBA00022475"/>
    </source>
</evidence>
<dbReference type="FunFam" id="1.20.1730.10:FF:000009">
    <property type="entry name" value="Cation acetate symporter"/>
    <property type="match status" value="1"/>
</dbReference>
<feature type="transmembrane region" description="Helical" evidence="10">
    <location>
        <begin position="278"/>
        <end position="303"/>
    </location>
</feature>
<dbReference type="PANTHER" id="PTHR48086:SF6">
    <property type="entry name" value="CATION_ACETATE SYMPORTER ACTP"/>
    <property type="match status" value="1"/>
</dbReference>
<evidence type="ECO:0000256" key="6">
    <source>
        <dbReference type="ARBA" id="ARBA00022847"/>
    </source>
</evidence>
<feature type="transmembrane region" description="Helical" evidence="10">
    <location>
        <begin position="337"/>
        <end position="367"/>
    </location>
</feature>
<keyword evidence="4" id="KW-1003">Cell membrane</keyword>
<proteinExistence type="inferred from homology"/>
<feature type="transmembrane region" description="Helical" evidence="10">
    <location>
        <begin position="491"/>
        <end position="513"/>
    </location>
</feature>
<feature type="transmembrane region" description="Helical" evidence="10">
    <location>
        <begin position="388"/>
        <end position="406"/>
    </location>
</feature>
<protein>
    <submittedName>
        <fullName evidence="11">Cation acetate symporter</fullName>
    </submittedName>
</protein>
<comment type="similarity">
    <text evidence="2 9">Belongs to the sodium:solute symporter (SSF) (TC 2.A.21) family.</text>
</comment>
<evidence type="ECO:0000256" key="2">
    <source>
        <dbReference type="ARBA" id="ARBA00006434"/>
    </source>
</evidence>
<feature type="transmembrane region" description="Helical" evidence="10">
    <location>
        <begin position="412"/>
        <end position="436"/>
    </location>
</feature>
<keyword evidence="12" id="KW-1185">Reference proteome</keyword>
<feature type="transmembrane region" description="Helical" evidence="10">
    <location>
        <begin position="244"/>
        <end position="266"/>
    </location>
</feature>
<evidence type="ECO:0000313" key="12">
    <source>
        <dbReference type="Proteomes" id="UP000640489"/>
    </source>
</evidence>
<dbReference type="Proteomes" id="UP000640489">
    <property type="component" value="Unassembled WGS sequence"/>
</dbReference>
<dbReference type="EMBL" id="JADKPN010000001">
    <property type="protein sequence ID" value="MBF4762372.1"/>
    <property type="molecule type" value="Genomic_DNA"/>
</dbReference>
<dbReference type="InterPro" id="IPR038377">
    <property type="entry name" value="Na/Glc_symporter_sf"/>
</dbReference>
<evidence type="ECO:0000256" key="7">
    <source>
        <dbReference type="ARBA" id="ARBA00022989"/>
    </source>
</evidence>
<dbReference type="GO" id="GO:0015293">
    <property type="term" value="F:symporter activity"/>
    <property type="evidence" value="ECO:0007669"/>
    <property type="project" value="UniProtKB-KW"/>
</dbReference>
<evidence type="ECO:0000256" key="3">
    <source>
        <dbReference type="ARBA" id="ARBA00022448"/>
    </source>
</evidence>
<dbReference type="GO" id="GO:0006847">
    <property type="term" value="P:plasma membrane acetate transport"/>
    <property type="evidence" value="ECO:0007669"/>
    <property type="project" value="TreeGrafter"/>
</dbReference>
<evidence type="ECO:0000313" key="11">
    <source>
        <dbReference type="EMBL" id="MBF4762372.1"/>
    </source>
</evidence>
<name>A0A930YD51_9ACTN</name>
<feature type="transmembrane region" description="Helical" evidence="10">
    <location>
        <begin position="47"/>
        <end position="70"/>
    </location>
</feature>
<keyword evidence="3" id="KW-0813">Transport</keyword>
<feature type="transmembrane region" description="Helical" evidence="10">
    <location>
        <begin position="6"/>
        <end position="26"/>
    </location>
</feature>
<dbReference type="PANTHER" id="PTHR48086">
    <property type="entry name" value="SODIUM/PROLINE SYMPORTER-RELATED"/>
    <property type="match status" value="1"/>
</dbReference>
<evidence type="ECO:0000256" key="9">
    <source>
        <dbReference type="RuleBase" id="RU362091"/>
    </source>
</evidence>
<dbReference type="Gene3D" id="1.20.1730.10">
    <property type="entry name" value="Sodium/glucose cotransporter"/>
    <property type="match status" value="1"/>
</dbReference>